<dbReference type="Gene3D" id="1.10.579.10">
    <property type="entry name" value="DNA Cyclobutane Dipyrimidine Photolyase, subunit A, domain 3"/>
    <property type="match status" value="1"/>
</dbReference>
<feature type="binding site" evidence="4">
    <location>
        <begin position="134"/>
        <end position="136"/>
    </location>
    <ligand>
        <name>FAD</name>
        <dbReference type="ChEBI" id="CHEBI:57692"/>
    </ligand>
</feature>
<dbReference type="SUPFAM" id="SSF48173">
    <property type="entry name" value="Cryptochrome/photolyase FAD-binding domain"/>
    <property type="match status" value="1"/>
</dbReference>
<feature type="compositionally biased region" description="Polar residues" evidence="6">
    <location>
        <begin position="263"/>
        <end position="282"/>
    </location>
</feature>
<evidence type="ECO:0000256" key="2">
    <source>
        <dbReference type="ARBA" id="ARBA00022630"/>
    </source>
</evidence>
<feature type="domain" description="Cryptochrome/DNA photolyase FAD-binding" evidence="7">
    <location>
        <begin position="19"/>
        <end position="202"/>
    </location>
</feature>
<dbReference type="PANTHER" id="PTHR11455">
    <property type="entry name" value="CRYPTOCHROME"/>
    <property type="match status" value="1"/>
</dbReference>
<sequence>MATGYGEGENDGTRAVRFELLWRDYMRLCTQKFGRRLFRLSGLRETAYKRTWKSGNAEHAAADQDPSPERVSHIIERFLQGTTGMGLIDASQRELFHTGYTSNRARQNVASFLAKHLEIDWRYGAEWYEMMLVDYDVSSNWSNWMYVAGVGNDPRGEARIFNPVKQAYDYDREGEYVRMWVPEVRTMEKIENVFQVCTASPDDLERFGLTSHIMVTDPIKKIDFSVDKKPRTSRKPTPKWRLRDSQARKDKDNDNEKDGDGNWRSSDTTVVIRKQSNNNQAGANDPGKANDDSRATIAHGAAGGNMNRASGTNRSLGTNGVTVANSASSLTRVRRPSEANGSNGFHGTHGLHTTSQTTIMGQYQHYPFHDQLNGISLSPPCFVMPMYYPSSTPFDHSPFGNSQWFQATNTYRQSRGRGSGQGYRGRGGRRGGQRYNGRNNSFRRDNNNGPRHGGGHFDGATLTSANNQFYESST</sequence>
<proteinExistence type="inferred from homology"/>
<evidence type="ECO:0000256" key="5">
    <source>
        <dbReference type="PIRSR" id="PIRSR602081-2"/>
    </source>
</evidence>
<dbReference type="PANTHER" id="PTHR11455:SF22">
    <property type="entry name" value="CRYPTOCHROME DASH"/>
    <property type="match status" value="1"/>
</dbReference>
<evidence type="ECO:0000256" key="4">
    <source>
        <dbReference type="PIRSR" id="PIRSR602081-1"/>
    </source>
</evidence>
<feature type="site" description="Electron transfer via tryptophanyl radical" evidence="5">
    <location>
        <position position="52"/>
    </location>
</feature>
<comment type="cofactor">
    <cofactor evidence="4">
        <name>FAD</name>
        <dbReference type="ChEBI" id="CHEBI:57692"/>
    </cofactor>
    <text evidence="4">Binds 1 FAD per subunit.</text>
</comment>
<dbReference type="PRINTS" id="PR00147">
    <property type="entry name" value="DNAPHOTLYASE"/>
</dbReference>
<feature type="compositionally biased region" description="Basic residues" evidence="6">
    <location>
        <begin position="231"/>
        <end position="240"/>
    </location>
</feature>
<feature type="compositionally biased region" description="Polar residues" evidence="6">
    <location>
        <begin position="339"/>
        <end position="352"/>
    </location>
</feature>
<comment type="similarity">
    <text evidence="1">Belongs to the DNA photolyase class-1 family.</text>
</comment>
<protein>
    <recommendedName>
        <fullName evidence="7">Cryptochrome/DNA photolyase FAD-binding domain-containing protein</fullName>
    </recommendedName>
</protein>
<name>A0A8H7NKQ3_BIOOC</name>
<feature type="compositionally biased region" description="Polar residues" evidence="6">
    <location>
        <begin position="307"/>
        <end position="331"/>
    </location>
</feature>
<keyword evidence="2 4" id="KW-0285">Flavoprotein</keyword>
<feature type="compositionally biased region" description="Polar residues" evidence="6">
    <location>
        <begin position="461"/>
        <end position="474"/>
    </location>
</feature>
<evidence type="ECO:0000313" key="8">
    <source>
        <dbReference type="EMBL" id="KAF9757387.1"/>
    </source>
</evidence>
<feature type="site" description="Electron transfer via tryptophanyl radical" evidence="5">
    <location>
        <position position="121"/>
    </location>
</feature>
<evidence type="ECO:0000256" key="6">
    <source>
        <dbReference type="SAM" id="MobiDB-lite"/>
    </source>
</evidence>
<dbReference type="GO" id="GO:0003904">
    <property type="term" value="F:deoxyribodipyrimidine photo-lyase activity"/>
    <property type="evidence" value="ECO:0007669"/>
    <property type="project" value="TreeGrafter"/>
</dbReference>
<evidence type="ECO:0000313" key="9">
    <source>
        <dbReference type="Proteomes" id="UP000616885"/>
    </source>
</evidence>
<evidence type="ECO:0000259" key="7">
    <source>
        <dbReference type="Pfam" id="PF03441"/>
    </source>
</evidence>
<organism evidence="8 9">
    <name type="scientific">Bionectria ochroleuca</name>
    <name type="common">Gliocladium roseum</name>
    <dbReference type="NCBI Taxonomy" id="29856"/>
    <lineage>
        <taxon>Eukaryota</taxon>
        <taxon>Fungi</taxon>
        <taxon>Dikarya</taxon>
        <taxon>Ascomycota</taxon>
        <taxon>Pezizomycotina</taxon>
        <taxon>Sordariomycetes</taxon>
        <taxon>Hypocreomycetidae</taxon>
        <taxon>Hypocreales</taxon>
        <taxon>Bionectriaceae</taxon>
        <taxon>Clonostachys</taxon>
    </lineage>
</organism>
<dbReference type="Gene3D" id="1.25.40.80">
    <property type="match status" value="1"/>
</dbReference>
<accession>A0A8H7NKQ3</accession>
<dbReference type="Proteomes" id="UP000616885">
    <property type="component" value="Unassembled WGS sequence"/>
</dbReference>
<dbReference type="GO" id="GO:0003684">
    <property type="term" value="F:damaged DNA binding"/>
    <property type="evidence" value="ECO:0007669"/>
    <property type="project" value="TreeGrafter"/>
</dbReference>
<dbReference type="InterPro" id="IPR002081">
    <property type="entry name" value="Cryptochrome/DNA_photolyase_1"/>
</dbReference>
<gene>
    <name evidence="8" type="ORF">IM811_008331</name>
</gene>
<dbReference type="InterPro" id="IPR005101">
    <property type="entry name" value="Cryptochr/Photolyase_FAD-bd"/>
</dbReference>
<evidence type="ECO:0000256" key="1">
    <source>
        <dbReference type="ARBA" id="ARBA00005862"/>
    </source>
</evidence>
<feature type="region of interest" description="Disordered" evidence="6">
    <location>
        <begin position="410"/>
        <end position="474"/>
    </location>
</feature>
<feature type="site" description="Electron transfer via tryptophanyl radical" evidence="5">
    <location>
        <position position="144"/>
    </location>
</feature>
<evidence type="ECO:0000256" key="3">
    <source>
        <dbReference type="ARBA" id="ARBA00022827"/>
    </source>
</evidence>
<comment type="caution">
    <text evidence="8">The sequence shown here is derived from an EMBL/GenBank/DDBJ whole genome shotgun (WGS) entry which is preliminary data.</text>
</comment>
<feature type="compositionally biased region" description="Basic and acidic residues" evidence="6">
    <location>
        <begin position="241"/>
        <end position="261"/>
    </location>
</feature>
<dbReference type="AlphaFoldDB" id="A0A8H7NKQ3"/>
<dbReference type="GO" id="GO:0071949">
    <property type="term" value="F:FAD binding"/>
    <property type="evidence" value="ECO:0007669"/>
    <property type="project" value="TreeGrafter"/>
</dbReference>
<dbReference type="GO" id="GO:0000719">
    <property type="term" value="P:photoreactive repair"/>
    <property type="evidence" value="ECO:0007669"/>
    <property type="project" value="TreeGrafter"/>
</dbReference>
<dbReference type="InterPro" id="IPR036134">
    <property type="entry name" value="Crypto/Photolyase_FAD-like_sf"/>
</dbReference>
<dbReference type="EMBL" id="JADCTT010000002">
    <property type="protein sequence ID" value="KAF9757387.1"/>
    <property type="molecule type" value="Genomic_DNA"/>
</dbReference>
<keyword evidence="3 4" id="KW-0274">FAD</keyword>
<feature type="region of interest" description="Disordered" evidence="6">
    <location>
        <begin position="226"/>
        <end position="352"/>
    </location>
</feature>
<dbReference type="Pfam" id="PF03441">
    <property type="entry name" value="FAD_binding_7"/>
    <property type="match status" value="1"/>
</dbReference>
<reference evidence="8" key="1">
    <citation type="submission" date="2020-10" db="EMBL/GenBank/DDBJ databases">
        <title>High-Quality Genome Resource of Clonostachys rosea strain S41 by Oxford Nanopore Long-Read Sequencing.</title>
        <authorList>
            <person name="Wang H."/>
        </authorList>
    </citation>
    <scope>NUCLEOTIDE SEQUENCE</scope>
    <source>
        <strain evidence="8">S41</strain>
    </source>
</reference>